<sequence length="116" mass="12486">MQVSYQFGIEQPGLTTSADTCPAASLTVIDSSSRKRGLLVILDQPPKFLITPMLRETACRTSEEPCLTSSFTMAVGEQPGLMHISAGIPWFPPGTSATWWPLGEQQAQSVDKATST</sequence>
<dbReference type="AlphaFoldDB" id="A0AA35NVN3"/>
<dbReference type="Proteomes" id="UP001178461">
    <property type="component" value="Chromosome 2"/>
</dbReference>
<accession>A0AA35NVN3</accession>
<proteinExistence type="predicted"/>
<name>A0AA35NVN3_9SAUR</name>
<evidence type="ECO:0000313" key="2">
    <source>
        <dbReference type="Proteomes" id="UP001178461"/>
    </source>
</evidence>
<dbReference type="EMBL" id="OX395127">
    <property type="protein sequence ID" value="CAI5765444.1"/>
    <property type="molecule type" value="Genomic_DNA"/>
</dbReference>
<evidence type="ECO:0000313" key="1">
    <source>
        <dbReference type="EMBL" id="CAI5765444.1"/>
    </source>
</evidence>
<gene>
    <name evidence="1" type="ORF">PODLI_1B026698</name>
</gene>
<reference evidence="1" key="1">
    <citation type="submission" date="2022-12" db="EMBL/GenBank/DDBJ databases">
        <authorList>
            <person name="Alioto T."/>
            <person name="Alioto T."/>
            <person name="Gomez Garrido J."/>
        </authorList>
    </citation>
    <scope>NUCLEOTIDE SEQUENCE</scope>
</reference>
<protein>
    <submittedName>
        <fullName evidence="1">Uncharacterized protein</fullName>
    </submittedName>
</protein>
<organism evidence="1 2">
    <name type="scientific">Podarcis lilfordi</name>
    <name type="common">Lilford's wall lizard</name>
    <dbReference type="NCBI Taxonomy" id="74358"/>
    <lineage>
        <taxon>Eukaryota</taxon>
        <taxon>Metazoa</taxon>
        <taxon>Chordata</taxon>
        <taxon>Craniata</taxon>
        <taxon>Vertebrata</taxon>
        <taxon>Euteleostomi</taxon>
        <taxon>Lepidosauria</taxon>
        <taxon>Squamata</taxon>
        <taxon>Bifurcata</taxon>
        <taxon>Unidentata</taxon>
        <taxon>Episquamata</taxon>
        <taxon>Laterata</taxon>
        <taxon>Lacertibaenia</taxon>
        <taxon>Lacertidae</taxon>
        <taxon>Podarcis</taxon>
    </lineage>
</organism>
<keyword evidence="2" id="KW-1185">Reference proteome</keyword>